<feature type="region of interest" description="Disordered" evidence="8">
    <location>
        <begin position="769"/>
        <end position="802"/>
    </location>
</feature>
<evidence type="ECO:0000256" key="2">
    <source>
        <dbReference type="ARBA" id="ARBA00022723"/>
    </source>
</evidence>
<comment type="caution">
    <text evidence="10">The sequence shown here is derived from an EMBL/GenBank/DDBJ whole genome shotgun (WGS) entry which is preliminary data.</text>
</comment>
<feature type="compositionally biased region" description="Acidic residues" evidence="8">
    <location>
        <begin position="1"/>
        <end position="11"/>
    </location>
</feature>
<dbReference type="PANTHER" id="PTHR47782">
    <property type="entry name" value="ZN(II)2CYS6 TRANSCRIPTION FACTOR (EUROFUNG)-RELATED"/>
    <property type="match status" value="1"/>
</dbReference>
<dbReference type="InterPro" id="IPR052202">
    <property type="entry name" value="Yeast_MetPath_Reg"/>
</dbReference>
<feature type="domain" description="Zn(2)-C6 fungal-type" evidence="9">
    <location>
        <begin position="40"/>
        <end position="70"/>
    </location>
</feature>
<feature type="compositionally biased region" description="Low complexity" evidence="8">
    <location>
        <begin position="116"/>
        <end position="128"/>
    </location>
</feature>
<dbReference type="PROSITE" id="PS50048">
    <property type="entry name" value="ZN2_CY6_FUNGAL_2"/>
    <property type="match status" value="1"/>
</dbReference>
<keyword evidence="3" id="KW-0862">Zinc</keyword>
<feature type="region of interest" description="Disordered" evidence="8">
    <location>
        <begin position="1"/>
        <end position="35"/>
    </location>
</feature>
<dbReference type="Gene3D" id="4.10.240.10">
    <property type="entry name" value="Zn(2)-C6 fungal-type DNA-binding domain"/>
    <property type="match status" value="1"/>
</dbReference>
<keyword evidence="7" id="KW-0539">Nucleus</keyword>
<dbReference type="GO" id="GO:0045944">
    <property type="term" value="P:positive regulation of transcription by RNA polymerase II"/>
    <property type="evidence" value="ECO:0007669"/>
    <property type="project" value="TreeGrafter"/>
</dbReference>
<name>A0AA38VMQ3_9PEZI</name>
<dbReference type="InterPro" id="IPR036864">
    <property type="entry name" value="Zn2-C6_fun-type_DNA-bd_sf"/>
</dbReference>
<dbReference type="PROSITE" id="PS00463">
    <property type="entry name" value="ZN2_CY6_FUNGAL_1"/>
    <property type="match status" value="1"/>
</dbReference>
<dbReference type="CDD" id="cd12148">
    <property type="entry name" value="fungal_TF_MHR"/>
    <property type="match status" value="1"/>
</dbReference>
<evidence type="ECO:0000256" key="4">
    <source>
        <dbReference type="ARBA" id="ARBA00023015"/>
    </source>
</evidence>
<keyword evidence="11" id="KW-1185">Reference proteome</keyword>
<dbReference type="Pfam" id="PF00172">
    <property type="entry name" value="Zn_clus"/>
    <property type="match status" value="1"/>
</dbReference>
<feature type="region of interest" description="Disordered" evidence="8">
    <location>
        <begin position="106"/>
        <end position="151"/>
    </location>
</feature>
<protein>
    <submittedName>
        <fullName evidence="10">Fungal specific transcription factor domain-containing protein</fullName>
    </submittedName>
</protein>
<gene>
    <name evidence="10" type="ORF">NKR23_g9661</name>
</gene>
<dbReference type="Pfam" id="PF04082">
    <property type="entry name" value="Fungal_trans"/>
    <property type="match status" value="1"/>
</dbReference>
<dbReference type="AlphaFoldDB" id="A0AA38VMQ3"/>
<evidence type="ECO:0000256" key="8">
    <source>
        <dbReference type="SAM" id="MobiDB-lite"/>
    </source>
</evidence>
<dbReference type="PANTHER" id="PTHR47782:SF12">
    <property type="entry name" value="ZN(II)2CYS6 TRANSCRIPTION FACTOR (EUROFUNG)"/>
    <property type="match status" value="1"/>
</dbReference>
<keyword evidence="4" id="KW-0805">Transcription regulation</keyword>
<feature type="region of interest" description="Disordered" evidence="8">
    <location>
        <begin position="652"/>
        <end position="698"/>
    </location>
</feature>
<evidence type="ECO:0000256" key="7">
    <source>
        <dbReference type="ARBA" id="ARBA00023242"/>
    </source>
</evidence>
<feature type="compositionally biased region" description="Low complexity" evidence="8">
    <location>
        <begin position="686"/>
        <end position="697"/>
    </location>
</feature>
<evidence type="ECO:0000259" key="9">
    <source>
        <dbReference type="PROSITE" id="PS50048"/>
    </source>
</evidence>
<evidence type="ECO:0000256" key="1">
    <source>
        <dbReference type="ARBA" id="ARBA00004123"/>
    </source>
</evidence>
<dbReference type="SMART" id="SM00066">
    <property type="entry name" value="GAL4"/>
    <property type="match status" value="1"/>
</dbReference>
<evidence type="ECO:0000256" key="5">
    <source>
        <dbReference type="ARBA" id="ARBA00023125"/>
    </source>
</evidence>
<dbReference type="SMART" id="SM00906">
    <property type="entry name" value="Fungal_trans"/>
    <property type="match status" value="1"/>
</dbReference>
<evidence type="ECO:0000313" key="11">
    <source>
        <dbReference type="Proteomes" id="UP001174694"/>
    </source>
</evidence>
<evidence type="ECO:0000313" key="10">
    <source>
        <dbReference type="EMBL" id="KAJ9136670.1"/>
    </source>
</evidence>
<evidence type="ECO:0000256" key="3">
    <source>
        <dbReference type="ARBA" id="ARBA00022833"/>
    </source>
</evidence>
<dbReference type="CDD" id="cd00067">
    <property type="entry name" value="GAL4"/>
    <property type="match status" value="1"/>
</dbReference>
<dbReference type="GO" id="GO:0043565">
    <property type="term" value="F:sequence-specific DNA binding"/>
    <property type="evidence" value="ECO:0007669"/>
    <property type="project" value="TreeGrafter"/>
</dbReference>
<dbReference type="Proteomes" id="UP001174694">
    <property type="component" value="Unassembled WGS sequence"/>
</dbReference>
<keyword evidence="6" id="KW-0804">Transcription</keyword>
<feature type="compositionally biased region" description="Low complexity" evidence="8">
    <location>
        <begin position="12"/>
        <end position="30"/>
    </location>
</feature>
<accession>A0AA38VMQ3</accession>
<dbReference type="InterPro" id="IPR007219">
    <property type="entry name" value="XnlR_reg_dom"/>
</dbReference>
<dbReference type="SUPFAM" id="SSF57701">
    <property type="entry name" value="Zn2/Cys6 DNA-binding domain"/>
    <property type="match status" value="1"/>
</dbReference>
<comment type="subcellular location">
    <subcellularLocation>
        <location evidence="1">Nucleus</location>
    </subcellularLocation>
</comment>
<sequence>MMLPDMDEIEVAGDAGPAESPEAASSRGPAVPRRGRVALACQRCKRRKQRCDGGNPECTSCRKADVQCVYERPLRPRYPGGKTLYINALEERIAFLEARMPEYGQDHFSAGPGFQPPATTASSPPVSSGHAFATPRAQPRRQSHDSFSEEDSSSLVDGVAYLSLCASGTTDTAPEPFYIGSSSGATIARMIQSSIFKASKSSKSPVIGHSLPTTPEVLRPSLGQLPISRSFDEPLSEFPSRSQAQALFSVFFDRLHTRWPILDRKLYYHYFDKQYDQPGALPILQRSILHLIYAVSARFLQLIKEPCHVDPQRHFAAAVEPMDYILEQHNLATVQFLVLLAIHGQRSPYGAGAWSQVRYAITLCIELGLHRKRTVGAPFHNPRDLEIRRRVFWACYCLDRTTSLLLGRTFAIGDRDINVELPTDSLEFWDLTSSGSPPAEAWSNVLPFIHITRLRQIQSKIHRTVFRVDRDVFTTEPVERARLDAKVESLRTELDNWARTIPKPPRESRYSTWMYDPADAYHHNSDDFFYLQYHKTVLSLFTALLPTLSTTDPRFIAGARSAASVCTAYKRLNQQKTLSYTITALHSCFIAGLTLVYCLWRDASLFSYQSLEATRACSLCLTIFGEKWPGAVKYRDIFDALSGSLLRSIVNPRASTRGGGGGGQDQPRSRANSRIGVPRPLNIRADPGSSSPDIPSGTGLDGVLMEDTSRFAAPPELSAASGVAQGTTNMNHALLGAVKEAFMEVDEEAPGGWQGWRMFSEMVQQDDISPKQEAEAVYSGEAADGSMGRQQNDEENRAASTTSMWDTVSTGFYFGDPQNGMGGDPMSGHGGLWGMDDYNGMS</sequence>
<dbReference type="EMBL" id="JANBVO010000038">
    <property type="protein sequence ID" value="KAJ9136670.1"/>
    <property type="molecule type" value="Genomic_DNA"/>
</dbReference>
<dbReference type="GO" id="GO:0000981">
    <property type="term" value="F:DNA-binding transcription factor activity, RNA polymerase II-specific"/>
    <property type="evidence" value="ECO:0007669"/>
    <property type="project" value="InterPro"/>
</dbReference>
<proteinExistence type="predicted"/>
<dbReference type="GO" id="GO:0005634">
    <property type="term" value="C:nucleus"/>
    <property type="evidence" value="ECO:0007669"/>
    <property type="project" value="UniProtKB-SubCell"/>
</dbReference>
<dbReference type="GO" id="GO:0008270">
    <property type="term" value="F:zinc ion binding"/>
    <property type="evidence" value="ECO:0007669"/>
    <property type="project" value="InterPro"/>
</dbReference>
<organism evidence="10 11">
    <name type="scientific">Pleurostoma richardsiae</name>
    <dbReference type="NCBI Taxonomy" id="41990"/>
    <lineage>
        <taxon>Eukaryota</taxon>
        <taxon>Fungi</taxon>
        <taxon>Dikarya</taxon>
        <taxon>Ascomycota</taxon>
        <taxon>Pezizomycotina</taxon>
        <taxon>Sordariomycetes</taxon>
        <taxon>Sordariomycetidae</taxon>
        <taxon>Calosphaeriales</taxon>
        <taxon>Pleurostomataceae</taxon>
        <taxon>Pleurostoma</taxon>
    </lineage>
</organism>
<keyword evidence="5" id="KW-0238">DNA-binding</keyword>
<reference evidence="10" key="1">
    <citation type="submission" date="2022-07" db="EMBL/GenBank/DDBJ databases">
        <title>Fungi with potential for degradation of polypropylene.</title>
        <authorList>
            <person name="Gostincar C."/>
        </authorList>
    </citation>
    <scope>NUCLEOTIDE SEQUENCE</scope>
    <source>
        <strain evidence="10">EXF-13308</strain>
    </source>
</reference>
<dbReference type="InterPro" id="IPR001138">
    <property type="entry name" value="Zn2Cys6_DnaBD"/>
</dbReference>
<keyword evidence="2" id="KW-0479">Metal-binding</keyword>
<evidence type="ECO:0000256" key="6">
    <source>
        <dbReference type="ARBA" id="ARBA00023163"/>
    </source>
</evidence>
<dbReference type="GO" id="GO:0006351">
    <property type="term" value="P:DNA-templated transcription"/>
    <property type="evidence" value="ECO:0007669"/>
    <property type="project" value="InterPro"/>
</dbReference>